<dbReference type="EMBL" id="CAJNYV010005077">
    <property type="protein sequence ID" value="CAF3721986.1"/>
    <property type="molecule type" value="Genomic_DNA"/>
</dbReference>
<dbReference type="CDD" id="cd13193">
    <property type="entry name" value="FERM_C_FARP1-like"/>
    <property type="match status" value="1"/>
</dbReference>
<dbReference type="CDD" id="cd13235">
    <property type="entry name" value="PH2_FARP1-like"/>
    <property type="match status" value="1"/>
</dbReference>
<dbReference type="InterPro" id="IPR014847">
    <property type="entry name" value="FA"/>
</dbReference>
<dbReference type="InterPro" id="IPR035963">
    <property type="entry name" value="FERM_2"/>
</dbReference>
<dbReference type="Pfam" id="PF00621">
    <property type="entry name" value="RhoGEF"/>
    <property type="match status" value="1"/>
</dbReference>
<gene>
    <name evidence="7" type="ORF">KIK155_LOCUS28042</name>
    <name evidence="8" type="ORF">TOA249_LOCUS3603</name>
</gene>
<dbReference type="SMART" id="SM01195">
    <property type="entry name" value="FA"/>
    <property type="match status" value="1"/>
</dbReference>
<name>A0A818W9N9_9BILA</name>
<dbReference type="InterPro" id="IPR000219">
    <property type="entry name" value="DH_dom"/>
</dbReference>
<dbReference type="InterPro" id="IPR018980">
    <property type="entry name" value="FERM_PH-like_C"/>
</dbReference>
<dbReference type="Pfam" id="PF09379">
    <property type="entry name" value="FERM_N"/>
    <property type="match status" value="1"/>
</dbReference>
<dbReference type="PROSITE" id="PS00660">
    <property type="entry name" value="FERM_1"/>
    <property type="match status" value="1"/>
</dbReference>
<feature type="compositionally biased region" description="Basic and acidic residues" evidence="3">
    <location>
        <begin position="448"/>
        <end position="457"/>
    </location>
</feature>
<dbReference type="EMBL" id="CAJOBS010000129">
    <property type="protein sequence ID" value="CAF4503005.1"/>
    <property type="molecule type" value="Genomic_DNA"/>
</dbReference>
<feature type="compositionally biased region" description="Polar residues" evidence="3">
    <location>
        <begin position="356"/>
        <end position="367"/>
    </location>
</feature>
<dbReference type="Proteomes" id="UP000663865">
    <property type="component" value="Unassembled WGS sequence"/>
</dbReference>
<dbReference type="PANTHER" id="PTHR45858">
    <property type="entry name" value="FERM DOMAIN CONTAINING PROTEIN"/>
    <property type="match status" value="1"/>
</dbReference>
<feature type="domain" description="PH" evidence="4">
    <location>
        <begin position="1082"/>
        <end position="1179"/>
    </location>
</feature>
<dbReference type="Gene3D" id="3.10.20.90">
    <property type="entry name" value="Phosphatidylinositol 3-kinase Catalytic Subunit, Chain A, domain 1"/>
    <property type="match status" value="1"/>
</dbReference>
<dbReference type="InterPro" id="IPR018979">
    <property type="entry name" value="FERM_N"/>
</dbReference>
<dbReference type="InterPro" id="IPR029071">
    <property type="entry name" value="Ubiquitin-like_domsf"/>
</dbReference>
<dbReference type="PRINTS" id="PR00935">
    <property type="entry name" value="BAND41"/>
</dbReference>
<dbReference type="CDD" id="cd14473">
    <property type="entry name" value="FERM_B-lobe"/>
    <property type="match status" value="1"/>
</dbReference>
<dbReference type="SUPFAM" id="SSF48065">
    <property type="entry name" value="DBL homology domain (DH-domain)"/>
    <property type="match status" value="1"/>
</dbReference>
<dbReference type="FunFam" id="1.20.80.10:FF:000005">
    <property type="entry name" value="FERM, RhoGEF and pleckstrin domain-containing protein 1"/>
    <property type="match status" value="1"/>
</dbReference>
<dbReference type="CDD" id="cd01220">
    <property type="entry name" value="PH1_FARP1-like"/>
    <property type="match status" value="1"/>
</dbReference>
<dbReference type="SMART" id="SM00295">
    <property type="entry name" value="B41"/>
    <property type="match status" value="1"/>
</dbReference>
<dbReference type="PROSITE" id="PS50003">
    <property type="entry name" value="PH_DOMAIN"/>
    <property type="match status" value="2"/>
</dbReference>
<dbReference type="InterPro" id="IPR051835">
    <property type="entry name" value="RAC1-GEF"/>
</dbReference>
<sequence>MTSSVTKTKTGKQISCKVHMLDDQDLPFHIDPKATGQDLLNTICNNIDLLERDYFGLEYLDSHRNVCWLESDKPILKQVSETKFSFCVKFYTPDPGQLEEEFTRYLFALQIKRDLAVGALLCSDNTAALLASYIVQAEIGDYLDSYNNNPSYFNNRKCFPHQTAEHEIRIMNFHKNHLGQYPADADLNLLDISRKVELYGIKMHPAKDHEQVHLNLSVAHMGILVFQNITKINTFSWAKIRKLNFKRKKFLIKLQPEGYGYYKDTVEFYFDTRDECKNFWKKCIEYHAFFRCVTIQRLHRSKKKLLAGGSSFRYHGRTQKEITEYARENYTKNRSFTRSYSNTRAVAPIVNRSHRSPGSTIKTSETIESVRHHKTQTGLTGDTANVYQQVYCDDSSTHGSRTLDSKYSRDRYDLSDEQNTDEDEDELIQKSTNGLSSSSPTNIGRSSEPSHADERHGPLIQHPIDQVDKEDSVTSLSISTSLPKSQQHRQQISGFINNHRPVPSMTSSTPIRKSSTSEQQVASTTTHRSSVGKPTTLINHNNTDTQSPTKTSSVDDNVLLSVSSSHISTQSANKIEEIVIDNNKTRIIPIIHESRSPTVPINTNESRAALIRQQSPSRLISSASYAMSPPFAGIPLAVGTIPSSSSSIILPTTVSSTMIISPIHDRSFYICKELLMTERTYRKDMGVIAENFRREIMLVLNQQQDLYMDEEYNFENETLIHLSDILFTHLLPVYKFHLHFLRQLEQRMAIWETRSVPGNDYYNSEKINSNIGDLIMNLVEILPRYELYIENYDCLLTELEYVLKHNRRFDMIYKEFESEKLCYLSLISFLTKPLQRLLHYEYLLEKLLICYKNHTHESEYQDCYGVFIKIQDLIENFTDSLTIILNRQKLIEFQRDLIGVENLSNQYDRLFIREGCLQKLSRKGYQQRMFFLFSDVLLYCARSSSPVLKFKLHGELPLKSMTVEDTDERIQVPNSISIYAGNRSLLVAASSETEKNKWLYDLKSAIASVKLNNEDQKNQYTATIKSNASSENLEHSLVGTLDDDDPNQMDRSSCQHRTDTTMHVCWHRNLSVSINDHRQAIKNQLSGYLLRKFKNSNGWQKLWVVFTNFCLFFYKTFQDDFPLASLPLLGYRSSLPSEIDCVNKDFVFKLQFKNHVYFFRAESQYAFDRWMEVVSSATTTTTSQLI</sequence>
<feature type="compositionally biased region" description="Polar residues" evidence="3">
    <location>
        <begin position="473"/>
        <end position="496"/>
    </location>
</feature>
<feature type="region of interest" description="Disordered" evidence="3">
    <location>
        <begin position="394"/>
        <end position="552"/>
    </location>
</feature>
<evidence type="ECO:0000313" key="8">
    <source>
        <dbReference type="EMBL" id="CAF4503005.1"/>
    </source>
</evidence>
<feature type="region of interest" description="Disordered" evidence="3">
    <location>
        <begin position="353"/>
        <end position="381"/>
    </location>
</feature>
<dbReference type="InterPro" id="IPR000299">
    <property type="entry name" value="FERM_domain"/>
</dbReference>
<dbReference type="InterPro" id="IPR019748">
    <property type="entry name" value="FERM_central"/>
</dbReference>
<dbReference type="SMART" id="SM01196">
    <property type="entry name" value="FERM_C"/>
    <property type="match status" value="1"/>
</dbReference>
<reference evidence="7" key="1">
    <citation type="submission" date="2021-02" db="EMBL/GenBank/DDBJ databases">
        <authorList>
            <person name="Nowell W R."/>
        </authorList>
    </citation>
    <scope>NUCLEOTIDE SEQUENCE</scope>
</reference>
<feature type="compositionally biased region" description="Polar residues" evidence="3">
    <location>
        <begin position="429"/>
        <end position="447"/>
    </location>
</feature>
<evidence type="ECO:0000256" key="1">
    <source>
        <dbReference type="ARBA" id="ARBA00022658"/>
    </source>
</evidence>
<dbReference type="Gene3D" id="1.20.900.10">
    <property type="entry name" value="Dbl homology (DH) domain"/>
    <property type="match status" value="1"/>
</dbReference>
<evidence type="ECO:0000259" key="4">
    <source>
        <dbReference type="PROSITE" id="PS50003"/>
    </source>
</evidence>
<dbReference type="InterPro" id="IPR019747">
    <property type="entry name" value="FERM_CS"/>
</dbReference>
<dbReference type="Pfam" id="PF00169">
    <property type="entry name" value="PH"/>
    <property type="match status" value="2"/>
</dbReference>
<feature type="compositionally biased region" description="Polar residues" evidence="3">
    <location>
        <begin position="504"/>
        <end position="551"/>
    </location>
</feature>
<evidence type="ECO:0000259" key="6">
    <source>
        <dbReference type="PROSITE" id="PS50057"/>
    </source>
</evidence>
<comment type="caution">
    <text evidence="7">The sequence shown here is derived from an EMBL/GenBank/DDBJ whole genome shotgun (WGS) entry which is preliminary data.</text>
</comment>
<dbReference type="InterPro" id="IPR019749">
    <property type="entry name" value="Band_41_domain"/>
</dbReference>
<dbReference type="PROSITE" id="PS50057">
    <property type="entry name" value="FERM_3"/>
    <property type="match status" value="1"/>
</dbReference>
<keyword evidence="1" id="KW-0344">Guanine-nucleotide releasing factor</keyword>
<accession>A0A818W9N9</accession>
<dbReference type="Pfam" id="PF00373">
    <property type="entry name" value="FERM_M"/>
    <property type="match status" value="1"/>
</dbReference>
<dbReference type="AlphaFoldDB" id="A0A818W9N9"/>
<dbReference type="GO" id="GO:0005085">
    <property type="term" value="F:guanyl-nucleotide exchange factor activity"/>
    <property type="evidence" value="ECO:0007669"/>
    <property type="project" value="UniProtKB-KW"/>
</dbReference>
<feature type="compositionally biased region" description="Basic and acidic residues" evidence="3">
    <location>
        <begin position="401"/>
        <end position="414"/>
    </location>
</feature>
<dbReference type="Proteomes" id="UP000663838">
    <property type="component" value="Unassembled WGS sequence"/>
</dbReference>
<dbReference type="Pfam" id="PF09380">
    <property type="entry name" value="FERM_C"/>
    <property type="match status" value="1"/>
</dbReference>
<feature type="compositionally biased region" description="Acidic residues" evidence="3">
    <location>
        <begin position="415"/>
        <end position="426"/>
    </location>
</feature>
<dbReference type="Gene3D" id="2.30.29.30">
    <property type="entry name" value="Pleckstrin-homology domain (PH domain)/Phosphotyrosine-binding domain (PTB)"/>
    <property type="match status" value="3"/>
</dbReference>
<dbReference type="Gene3D" id="1.20.80.10">
    <property type="match status" value="1"/>
</dbReference>
<dbReference type="PANTHER" id="PTHR45858:SF5">
    <property type="entry name" value="MOESIN_EZRIN_RADIXIN HOMOLOG 1"/>
    <property type="match status" value="1"/>
</dbReference>
<feature type="domain" description="PH" evidence="4">
    <location>
        <begin position="910"/>
        <end position="1007"/>
    </location>
</feature>
<dbReference type="FunFam" id="2.30.29.30:FF:000002">
    <property type="entry name" value="Band 4.1-like protein 5 isoform 1"/>
    <property type="match status" value="1"/>
</dbReference>
<dbReference type="SUPFAM" id="SSF50729">
    <property type="entry name" value="PH domain-like"/>
    <property type="match status" value="3"/>
</dbReference>
<dbReference type="FunFam" id="2.30.29.30:FF:000046">
    <property type="entry name" value="FERM, RhoGEF and pleckstrin domain-containing protein 1"/>
    <property type="match status" value="1"/>
</dbReference>
<dbReference type="InterPro" id="IPR041788">
    <property type="entry name" value="FARP1/FARP2/FRMD7_FERM_C"/>
</dbReference>
<proteinExistence type="predicted"/>
<dbReference type="InterPro" id="IPR001849">
    <property type="entry name" value="PH_domain"/>
</dbReference>
<dbReference type="InterPro" id="IPR014352">
    <property type="entry name" value="FERM/acyl-CoA-bd_prot_sf"/>
</dbReference>
<dbReference type="SUPFAM" id="SSF47031">
    <property type="entry name" value="Second domain of FERM"/>
    <property type="match status" value="1"/>
</dbReference>
<dbReference type="SMART" id="SM00233">
    <property type="entry name" value="PH"/>
    <property type="match status" value="2"/>
</dbReference>
<evidence type="ECO:0000313" key="7">
    <source>
        <dbReference type="EMBL" id="CAF3721986.1"/>
    </source>
</evidence>
<dbReference type="Pfam" id="PF08736">
    <property type="entry name" value="FA"/>
    <property type="match status" value="1"/>
</dbReference>
<feature type="domain" description="FERM" evidence="6">
    <location>
        <begin position="14"/>
        <end position="294"/>
    </location>
</feature>
<dbReference type="FunFam" id="3.10.20.90:FF:000040">
    <property type="entry name" value="FERM, RhoGEF and pleckstrin domain-containing protein"/>
    <property type="match status" value="1"/>
</dbReference>
<dbReference type="SMART" id="SM00325">
    <property type="entry name" value="RhoGEF"/>
    <property type="match status" value="1"/>
</dbReference>
<dbReference type="SUPFAM" id="SSF54236">
    <property type="entry name" value="Ubiquitin-like"/>
    <property type="match status" value="1"/>
</dbReference>
<dbReference type="InterPro" id="IPR011993">
    <property type="entry name" value="PH-like_dom_sf"/>
</dbReference>
<dbReference type="InterPro" id="IPR035899">
    <property type="entry name" value="DBL_dom_sf"/>
</dbReference>
<protein>
    <recommendedName>
        <fullName evidence="10">Moesin/ezrin/radixin homolog 1</fullName>
    </recommendedName>
</protein>
<evidence type="ECO:0008006" key="10">
    <source>
        <dbReference type="Google" id="ProtNLM"/>
    </source>
</evidence>
<feature type="domain" description="DH" evidence="5">
    <location>
        <begin position="666"/>
        <end position="880"/>
    </location>
</feature>
<evidence type="ECO:0000256" key="2">
    <source>
        <dbReference type="ARBA" id="ARBA00022737"/>
    </source>
</evidence>
<dbReference type="PROSITE" id="PS50010">
    <property type="entry name" value="DH_2"/>
    <property type="match status" value="1"/>
</dbReference>
<keyword evidence="2" id="KW-0677">Repeat</keyword>
<evidence type="ECO:0000256" key="3">
    <source>
        <dbReference type="SAM" id="MobiDB-lite"/>
    </source>
</evidence>
<evidence type="ECO:0000259" key="5">
    <source>
        <dbReference type="PROSITE" id="PS50010"/>
    </source>
</evidence>
<evidence type="ECO:0000313" key="9">
    <source>
        <dbReference type="Proteomes" id="UP000663865"/>
    </source>
</evidence>
<organism evidence="7 9">
    <name type="scientific">Rotaria socialis</name>
    <dbReference type="NCBI Taxonomy" id="392032"/>
    <lineage>
        <taxon>Eukaryota</taxon>
        <taxon>Metazoa</taxon>
        <taxon>Spiralia</taxon>
        <taxon>Gnathifera</taxon>
        <taxon>Rotifera</taxon>
        <taxon>Eurotatoria</taxon>
        <taxon>Bdelloidea</taxon>
        <taxon>Philodinida</taxon>
        <taxon>Philodinidae</taxon>
        <taxon>Rotaria</taxon>
    </lineage>
</organism>